<dbReference type="Proteomes" id="UP000789702">
    <property type="component" value="Unassembled WGS sequence"/>
</dbReference>
<name>A0ACA9PKU4_9GLOM</name>
<evidence type="ECO:0000313" key="2">
    <source>
        <dbReference type="Proteomes" id="UP000789702"/>
    </source>
</evidence>
<dbReference type="EMBL" id="CAJVPU010030813">
    <property type="protein sequence ID" value="CAG8715089.1"/>
    <property type="molecule type" value="Genomic_DNA"/>
</dbReference>
<sequence>LHEVLSDINFLDDDNYDKDPINEKRTVNERFSNDEDNSILLEEHVLKIEKLLNFNSTSFIDNLDEII</sequence>
<comment type="caution">
    <text evidence="1">The sequence shown here is derived from an EMBL/GenBank/DDBJ whole genome shotgun (WGS) entry which is preliminary data.</text>
</comment>
<reference evidence="1" key="1">
    <citation type="submission" date="2021-06" db="EMBL/GenBank/DDBJ databases">
        <authorList>
            <person name="Kallberg Y."/>
            <person name="Tangrot J."/>
            <person name="Rosling A."/>
        </authorList>
    </citation>
    <scope>NUCLEOTIDE SEQUENCE</scope>
    <source>
        <strain evidence="1">IL203A</strain>
    </source>
</reference>
<protein>
    <submittedName>
        <fullName evidence="1">16765_t:CDS:1</fullName>
    </submittedName>
</protein>
<evidence type="ECO:0000313" key="1">
    <source>
        <dbReference type="EMBL" id="CAG8715089.1"/>
    </source>
</evidence>
<feature type="non-terminal residue" evidence="1">
    <location>
        <position position="1"/>
    </location>
</feature>
<accession>A0ACA9PKU4</accession>
<proteinExistence type="predicted"/>
<keyword evidence="2" id="KW-1185">Reference proteome</keyword>
<feature type="non-terminal residue" evidence="1">
    <location>
        <position position="67"/>
    </location>
</feature>
<organism evidence="1 2">
    <name type="scientific">Dentiscutata heterogama</name>
    <dbReference type="NCBI Taxonomy" id="1316150"/>
    <lineage>
        <taxon>Eukaryota</taxon>
        <taxon>Fungi</taxon>
        <taxon>Fungi incertae sedis</taxon>
        <taxon>Mucoromycota</taxon>
        <taxon>Glomeromycotina</taxon>
        <taxon>Glomeromycetes</taxon>
        <taxon>Diversisporales</taxon>
        <taxon>Gigasporaceae</taxon>
        <taxon>Dentiscutata</taxon>
    </lineage>
</organism>
<gene>
    <name evidence="1" type="ORF">DHETER_LOCUS12493</name>
</gene>